<dbReference type="Proteomes" id="UP000010121">
    <property type="component" value="Unassembled WGS sequence"/>
</dbReference>
<accession>C8S3Z4</accession>
<sequence length="62" mass="6710">METDTWIDAVLYDMTRYVALNAGHIDAITGDELSGSAKRADQNFAAISAGPQPLEFPVDLAR</sequence>
<gene>
    <name evidence="1" type="ORF">Rsw2DRAFT_2772</name>
</gene>
<name>C8S3Z4_9RHOB</name>
<organism evidence="1 2">
    <name type="scientific">Rhodobacter ferrooxidans</name>
    <dbReference type="NCBI Taxonomy" id="371731"/>
    <lineage>
        <taxon>Bacteria</taxon>
        <taxon>Pseudomonadati</taxon>
        <taxon>Pseudomonadota</taxon>
        <taxon>Alphaproteobacteria</taxon>
        <taxon>Rhodobacterales</taxon>
        <taxon>Rhodobacter group</taxon>
        <taxon>Rhodobacter</taxon>
    </lineage>
</organism>
<evidence type="ECO:0000313" key="2">
    <source>
        <dbReference type="Proteomes" id="UP000010121"/>
    </source>
</evidence>
<proteinExistence type="predicted"/>
<evidence type="ECO:0000313" key="1">
    <source>
        <dbReference type="EMBL" id="EEW24256.1"/>
    </source>
</evidence>
<dbReference type="RefSeq" id="WP_008031975.1">
    <property type="nucleotide sequence ID" value="NZ_ACYY01000022.1"/>
</dbReference>
<protein>
    <submittedName>
        <fullName evidence="1">Uncharacterized protein</fullName>
    </submittedName>
</protein>
<dbReference type="EMBL" id="ACYY01000022">
    <property type="protein sequence ID" value="EEW24256.1"/>
    <property type="molecule type" value="Genomic_DNA"/>
</dbReference>
<comment type="caution">
    <text evidence="1">The sequence shown here is derived from an EMBL/GenBank/DDBJ whole genome shotgun (WGS) entry which is preliminary data.</text>
</comment>
<reference evidence="1 2" key="1">
    <citation type="submission" date="2009-08" db="EMBL/GenBank/DDBJ databases">
        <title>The draft genome of Rhodobacter sp. SW2.</title>
        <authorList>
            <consortium name="US DOE Joint Genome Institute (JGI-PGF)"/>
            <person name="Lucas S."/>
            <person name="Copeland A."/>
            <person name="Lapidus A."/>
            <person name="Glavina del Rio T."/>
            <person name="Tice H."/>
            <person name="Bruce D."/>
            <person name="Goodwin L."/>
            <person name="Pitluck S."/>
            <person name="Larimer F."/>
            <person name="Land M.L."/>
            <person name="Hauser L."/>
            <person name="Emerson D."/>
        </authorList>
    </citation>
    <scope>NUCLEOTIDE SEQUENCE [LARGE SCALE GENOMIC DNA]</scope>
    <source>
        <strain evidence="1 2">SW2</strain>
    </source>
</reference>
<keyword evidence="2" id="KW-1185">Reference proteome</keyword>
<dbReference type="AlphaFoldDB" id="C8S3Z4"/>